<protein>
    <submittedName>
        <fullName evidence="4">GNAT family N-acetyltransferase</fullName>
        <ecNumber evidence="4">2.3.1.-</ecNumber>
    </submittedName>
</protein>
<evidence type="ECO:0000256" key="1">
    <source>
        <dbReference type="ARBA" id="ARBA00022679"/>
    </source>
</evidence>
<dbReference type="PANTHER" id="PTHR43420">
    <property type="entry name" value="ACETYLTRANSFERASE"/>
    <property type="match status" value="1"/>
</dbReference>
<dbReference type="AlphaFoldDB" id="A0A956M026"/>
<comment type="caution">
    <text evidence="4">The sequence shown here is derived from an EMBL/GenBank/DDBJ whole genome shotgun (WGS) entry which is preliminary data.</text>
</comment>
<accession>A0A956M026</accession>
<name>A0A956M026_UNCEI</name>
<proteinExistence type="predicted"/>
<dbReference type="SUPFAM" id="SSF55729">
    <property type="entry name" value="Acyl-CoA N-acyltransferases (Nat)"/>
    <property type="match status" value="1"/>
</dbReference>
<sequence length="160" mass="18101">MTVRNAEEAEVDRLAEIWWHGWRDAHLEILPAELARRRTRSSFRGRLLERLLDVRVAGPSGAPVGFHLVQQDELYQLYVAEASRGAGIAASLLADAETRMADGGVETAWLACAIGNERAARFYEKHGWRRTGIVTSHLATDEGPFRLDVWRYEKSLRHHG</sequence>
<evidence type="ECO:0000259" key="3">
    <source>
        <dbReference type="PROSITE" id="PS51186"/>
    </source>
</evidence>
<organism evidence="4 5">
    <name type="scientific">Eiseniibacteriota bacterium</name>
    <dbReference type="NCBI Taxonomy" id="2212470"/>
    <lineage>
        <taxon>Bacteria</taxon>
        <taxon>Candidatus Eiseniibacteriota</taxon>
    </lineage>
</organism>
<dbReference type="InterPro" id="IPR050680">
    <property type="entry name" value="YpeA/RimI_acetyltransf"/>
</dbReference>
<reference evidence="4" key="1">
    <citation type="submission" date="2020-04" db="EMBL/GenBank/DDBJ databases">
        <authorList>
            <person name="Zhang T."/>
        </authorList>
    </citation>
    <scope>NUCLEOTIDE SEQUENCE</scope>
    <source>
        <strain evidence="4">HKST-UBA01</strain>
    </source>
</reference>
<evidence type="ECO:0000313" key="5">
    <source>
        <dbReference type="Proteomes" id="UP000697710"/>
    </source>
</evidence>
<dbReference type="GO" id="GO:0016747">
    <property type="term" value="F:acyltransferase activity, transferring groups other than amino-acyl groups"/>
    <property type="evidence" value="ECO:0007669"/>
    <property type="project" value="InterPro"/>
</dbReference>
<dbReference type="EMBL" id="JAGQHR010000310">
    <property type="protein sequence ID" value="MCA9728147.1"/>
    <property type="molecule type" value="Genomic_DNA"/>
</dbReference>
<evidence type="ECO:0000313" key="4">
    <source>
        <dbReference type="EMBL" id="MCA9728147.1"/>
    </source>
</evidence>
<dbReference type="Gene3D" id="3.40.630.30">
    <property type="match status" value="1"/>
</dbReference>
<dbReference type="InterPro" id="IPR016181">
    <property type="entry name" value="Acyl_CoA_acyltransferase"/>
</dbReference>
<reference evidence="4" key="2">
    <citation type="journal article" date="2021" name="Microbiome">
        <title>Successional dynamics and alternative stable states in a saline activated sludge microbial community over 9 years.</title>
        <authorList>
            <person name="Wang Y."/>
            <person name="Ye J."/>
            <person name="Ju F."/>
            <person name="Liu L."/>
            <person name="Boyd J.A."/>
            <person name="Deng Y."/>
            <person name="Parks D.H."/>
            <person name="Jiang X."/>
            <person name="Yin X."/>
            <person name="Woodcroft B.J."/>
            <person name="Tyson G.W."/>
            <person name="Hugenholtz P."/>
            <person name="Polz M.F."/>
            <person name="Zhang T."/>
        </authorList>
    </citation>
    <scope>NUCLEOTIDE SEQUENCE</scope>
    <source>
        <strain evidence="4">HKST-UBA01</strain>
    </source>
</reference>
<feature type="domain" description="N-acetyltransferase" evidence="3">
    <location>
        <begin position="1"/>
        <end position="157"/>
    </location>
</feature>
<dbReference type="InterPro" id="IPR000182">
    <property type="entry name" value="GNAT_dom"/>
</dbReference>
<gene>
    <name evidence="4" type="ORF">KC729_10720</name>
</gene>
<keyword evidence="2 4" id="KW-0012">Acyltransferase</keyword>
<evidence type="ECO:0000256" key="2">
    <source>
        <dbReference type="ARBA" id="ARBA00023315"/>
    </source>
</evidence>
<dbReference type="Proteomes" id="UP000697710">
    <property type="component" value="Unassembled WGS sequence"/>
</dbReference>
<dbReference type="Pfam" id="PF00583">
    <property type="entry name" value="Acetyltransf_1"/>
    <property type="match status" value="1"/>
</dbReference>
<keyword evidence="1 4" id="KW-0808">Transferase</keyword>
<dbReference type="EC" id="2.3.1.-" evidence="4"/>
<dbReference type="PROSITE" id="PS51186">
    <property type="entry name" value="GNAT"/>
    <property type="match status" value="1"/>
</dbReference>